<feature type="compositionally biased region" description="Polar residues" evidence="1">
    <location>
        <begin position="46"/>
        <end position="67"/>
    </location>
</feature>
<feature type="compositionally biased region" description="Basic and acidic residues" evidence="1">
    <location>
        <begin position="30"/>
        <end position="44"/>
    </location>
</feature>
<keyword evidence="3" id="KW-1185">Reference proteome</keyword>
<reference evidence="2" key="2">
    <citation type="journal article" date="2020" name="Nat. Commun.">
        <title>Large-scale genome sequencing of mycorrhizal fungi provides insights into the early evolution of symbiotic traits.</title>
        <authorList>
            <person name="Miyauchi S."/>
            <person name="Kiss E."/>
            <person name="Kuo A."/>
            <person name="Drula E."/>
            <person name="Kohler A."/>
            <person name="Sanchez-Garcia M."/>
            <person name="Morin E."/>
            <person name="Andreopoulos B."/>
            <person name="Barry K.W."/>
            <person name="Bonito G."/>
            <person name="Buee M."/>
            <person name="Carver A."/>
            <person name="Chen C."/>
            <person name="Cichocki N."/>
            <person name="Clum A."/>
            <person name="Culley D."/>
            <person name="Crous P.W."/>
            <person name="Fauchery L."/>
            <person name="Girlanda M."/>
            <person name="Hayes R.D."/>
            <person name="Keri Z."/>
            <person name="LaButti K."/>
            <person name="Lipzen A."/>
            <person name="Lombard V."/>
            <person name="Magnuson J."/>
            <person name="Maillard F."/>
            <person name="Murat C."/>
            <person name="Nolan M."/>
            <person name="Ohm R.A."/>
            <person name="Pangilinan J."/>
            <person name="Pereira M.F."/>
            <person name="Perotto S."/>
            <person name="Peter M."/>
            <person name="Pfister S."/>
            <person name="Riley R."/>
            <person name="Sitrit Y."/>
            <person name="Stielow J.B."/>
            <person name="Szollosi G."/>
            <person name="Zifcakova L."/>
            <person name="Stursova M."/>
            <person name="Spatafora J.W."/>
            <person name="Tedersoo L."/>
            <person name="Vaario L.M."/>
            <person name="Yamada A."/>
            <person name="Yan M."/>
            <person name="Wang P."/>
            <person name="Xu J."/>
            <person name="Bruns T."/>
            <person name="Baldrian P."/>
            <person name="Vilgalys R."/>
            <person name="Dunand C."/>
            <person name="Henrissat B."/>
            <person name="Grigoriev I.V."/>
            <person name="Hibbett D."/>
            <person name="Nagy L.G."/>
            <person name="Martin F.M."/>
        </authorList>
    </citation>
    <scope>NUCLEOTIDE SEQUENCE</scope>
    <source>
        <strain evidence="2">Prilba</strain>
    </source>
</reference>
<dbReference type="AlphaFoldDB" id="A0A9P5N572"/>
<dbReference type="EMBL" id="WHVB01000002">
    <property type="protein sequence ID" value="KAF8486431.1"/>
    <property type="molecule type" value="Genomic_DNA"/>
</dbReference>
<name>A0A9P5N572_9AGAM</name>
<proteinExistence type="predicted"/>
<evidence type="ECO:0000313" key="3">
    <source>
        <dbReference type="Proteomes" id="UP000759537"/>
    </source>
</evidence>
<dbReference type="Proteomes" id="UP000759537">
    <property type="component" value="Unassembled WGS sequence"/>
</dbReference>
<evidence type="ECO:0000256" key="1">
    <source>
        <dbReference type="SAM" id="MobiDB-lite"/>
    </source>
</evidence>
<feature type="region of interest" description="Disordered" evidence="1">
    <location>
        <begin position="1"/>
        <end position="74"/>
    </location>
</feature>
<comment type="caution">
    <text evidence="2">The sequence shown here is derived from an EMBL/GenBank/DDBJ whole genome shotgun (WGS) entry which is preliminary data.</text>
</comment>
<sequence length="495" mass="55250">EREYIASDSASSSPTQEHIPASLPAPTDKPLSDHMHDLSTRDRQCVNATGTSSSSTEEHVPTSQSPPLHSLTPGDKLQPTLSCWIKNMKKLSSLIDGLEELASSAPAEHRSQLSEQIMTLRATSKKQQEHFMEFLQLSEEYADRYLLDISAGIEQQSSFLDKLEGRLETAKKLREEVVDLKMLYESGTVAAMQDLQANIDTLDLALPRPLPEDHALFSEVDSVLTEIRRCYMEMDRFWTEEISRAIEALRMRRNELPSGDQTLRRNNACPSEESDIGAIASTLSSAVGSLTSALDRVHSSNSVKYSRFGPSFIEPVYVAFAANSDLLLSFLRRCADYGKVFALCLPSTASPTSPREGAPYKLRERTTRLRSEITGVSTENAAGVRGSRKFKAAYKRALSLEQNTTSGLNTLMEKLSSWIMITCSDDCRDDALSDVITLKKHRELWVKARDSIRVTLAILNNEPAAQSFYSSTPPLVSTRRLSVMKRWLMNLVRFS</sequence>
<reference evidence="2" key="1">
    <citation type="submission" date="2019-10" db="EMBL/GenBank/DDBJ databases">
        <authorList>
            <consortium name="DOE Joint Genome Institute"/>
            <person name="Kuo A."/>
            <person name="Miyauchi S."/>
            <person name="Kiss E."/>
            <person name="Drula E."/>
            <person name="Kohler A."/>
            <person name="Sanchez-Garcia M."/>
            <person name="Andreopoulos B."/>
            <person name="Barry K.W."/>
            <person name="Bonito G."/>
            <person name="Buee M."/>
            <person name="Carver A."/>
            <person name="Chen C."/>
            <person name="Cichocki N."/>
            <person name="Clum A."/>
            <person name="Culley D."/>
            <person name="Crous P.W."/>
            <person name="Fauchery L."/>
            <person name="Girlanda M."/>
            <person name="Hayes R."/>
            <person name="Keri Z."/>
            <person name="LaButti K."/>
            <person name="Lipzen A."/>
            <person name="Lombard V."/>
            <person name="Magnuson J."/>
            <person name="Maillard F."/>
            <person name="Morin E."/>
            <person name="Murat C."/>
            <person name="Nolan M."/>
            <person name="Ohm R."/>
            <person name="Pangilinan J."/>
            <person name="Pereira M."/>
            <person name="Perotto S."/>
            <person name="Peter M."/>
            <person name="Riley R."/>
            <person name="Sitrit Y."/>
            <person name="Stielow B."/>
            <person name="Szollosi G."/>
            <person name="Zifcakova L."/>
            <person name="Stursova M."/>
            <person name="Spatafora J.W."/>
            <person name="Tedersoo L."/>
            <person name="Vaario L.-M."/>
            <person name="Yamada A."/>
            <person name="Yan M."/>
            <person name="Wang P."/>
            <person name="Xu J."/>
            <person name="Bruns T."/>
            <person name="Baldrian P."/>
            <person name="Vilgalys R."/>
            <person name="Henrissat B."/>
            <person name="Grigoriev I.V."/>
            <person name="Hibbett D."/>
            <person name="Nagy L.G."/>
            <person name="Martin F.M."/>
        </authorList>
    </citation>
    <scope>NUCLEOTIDE SEQUENCE</scope>
    <source>
        <strain evidence="2">Prilba</strain>
    </source>
</reference>
<protein>
    <submittedName>
        <fullName evidence="2">Uncharacterized protein</fullName>
    </submittedName>
</protein>
<dbReference type="OrthoDB" id="3249073at2759"/>
<organism evidence="2 3">
    <name type="scientific">Russula ochroleuca</name>
    <dbReference type="NCBI Taxonomy" id="152965"/>
    <lineage>
        <taxon>Eukaryota</taxon>
        <taxon>Fungi</taxon>
        <taxon>Dikarya</taxon>
        <taxon>Basidiomycota</taxon>
        <taxon>Agaricomycotina</taxon>
        <taxon>Agaricomycetes</taxon>
        <taxon>Russulales</taxon>
        <taxon>Russulaceae</taxon>
        <taxon>Russula</taxon>
    </lineage>
</organism>
<gene>
    <name evidence="2" type="ORF">DFH94DRAFT_713287</name>
</gene>
<feature type="non-terminal residue" evidence="2">
    <location>
        <position position="495"/>
    </location>
</feature>
<evidence type="ECO:0000313" key="2">
    <source>
        <dbReference type="EMBL" id="KAF8486431.1"/>
    </source>
</evidence>
<accession>A0A9P5N572</accession>